<dbReference type="Pfam" id="PF23343">
    <property type="entry name" value="REP_ORF2-G2P"/>
    <property type="match status" value="1"/>
</dbReference>
<name>A0A0R1RA59_9LACO</name>
<accession>A0A0R1RA59</accession>
<protein>
    <recommendedName>
        <fullName evidence="1">Replication-associated protein ORF2/G2P domain-containing protein</fullName>
    </recommendedName>
</protein>
<proteinExistence type="predicted"/>
<evidence type="ECO:0000259" key="1">
    <source>
        <dbReference type="Pfam" id="PF23343"/>
    </source>
</evidence>
<dbReference type="PATRIC" id="fig|1423805.4.peg.2336"/>
<comment type="caution">
    <text evidence="2">The sequence shown here is derived from an EMBL/GenBank/DDBJ whole genome shotgun (WGS) entry which is preliminary data.</text>
</comment>
<gene>
    <name evidence="2" type="ORF">FD37_GL002270</name>
</gene>
<evidence type="ECO:0000313" key="3">
    <source>
        <dbReference type="Proteomes" id="UP000051835"/>
    </source>
</evidence>
<dbReference type="AlphaFoldDB" id="A0A0R1RA59"/>
<evidence type="ECO:0000313" key="2">
    <source>
        <dbReference type="EMBL" id="KRL50139.1"/>
    </source>
</evidence>
<dbReference type="EMBL" id="AZFC01000003">
    <property type="protein sequence ID" value="KRL50139.1"/>
    <property type="molecule type" value="Genomic_DNA"/>
</dbReference>
<dbReference type="Proteomes" id="UP000051835">
    <property type="component" value="Unassembled WGS sequence"/>
</dbReference>
<reference evidence="2 3" key="1">
    <citation type="journal article" date="2015" name="Genome Announc.">
        <title>Expanding the biotechnology potential of lactobacilli through comparative genomics of 213 strains and associated genera.</title>
        <authorList>
            <person name="Sun Z."/>
            <person name="Harris H.M."/>
            <person name="McCann A."/>
            <person name="Guo C."/>
            <person name="Argimon S."/>
            <person name="Zhang W."/>
            <person name="Yang X."/>
            <person name="Jeffery I.B."/>
            <person name="Cooney J.C."/>
            <person name="Kagawa T.F."/>
            <person name="Liu W."/>
            <person name="Song Y."/>
            <person name="Salvetti E."/>
            <person name="Wrobel A."/>
            <person name="Rasinkangas P."/>
            <person name="Parkhill J."/>
            <person name="Rea M.C."/>
            <person name="O'Sullivan O."/>
            <person name="Ritari J."/>
            <person name="Douillard F.P."/>
            <person name="Paul Ross R."/>
            <person name="Yang R."/>
            <person name="Briner A.E."/>
            <person name="Felis G.E."/>
            <person name="de Vos W.M."/>
            <person name="Barrangou R."/>
            <person name="Klaenhammer T.R."/>
            <person name="Caufield P.W."/>
            <person name="Cui Y."/>
            <person name="Zhang H."/>
            <person name="O'Toole P.W."/>
        </authorList>
    </citation>
    <scope>NUCLEOTIDE SEQUENCE [LARGE SCALE GENOMIC DNA]</scope>
    <source>
        <strain evidence="2 3">DSM 15429</strain>
    </source>
</reference>
<organism evidence="2 3">
    <name type="scientific">Levilactobacillus spicheri DSM 15429</name>
    <dbReference type="NCBI Taxonomy" id="1423805"/>
    <lineage>
        <taxon>Bacteria</taxon>
        <taxon>Bacillati</taxon>
        <taxon>Bacillota</taxon>
        <taxon>Bacilli</taxon>
        <taxon>Lactobacillales</taxon>
        <taxon>Lactobacillaceae</taxon>
        <taxon>Levilactobacillus</taxon>
    </lineage>
</organism>
<dbReference type="InterPro" id="IPR056906">
    <property type="entry name" value="ORF2/G2P_dom"/>
</dbReference>
<sequence length="418" mass="48379">MIRHQLIDWRRGPQAPAANLEPPKAALLDNKRVFGTKIQKERMEVTSVPKYYDSRGDEVAPRYDISSGKELEPEDVWLTYWTPLLGKTVRYDEAIKLFEKSIELKAYNKTKEITPYKLKEGYKRKTSTDGKRITIFHEVTGKPAISRVLSDEEYEDLVHARKIRKRKAFIDKALANAWTHWATLTFSPEVAPTAAYTYQEAKEAFMQWRKSVKRSQGDFKYMAIAEYGSKQGRIHWHALLYFPPSTVFKQVYTPKGKALFLTNSNHKNVLDEQGKSVPKLLLPRWRYGFTDFYPVYNGPQRAVSYMAKYMTKDDEAAPYEQQGTNAKAYLSSKGLKNPKKEYLLKGKRSKLLDEKKQDQLEKARPTFRLLQNGAEIMHKSEAFIDDQGESHILHRQVGIIDVAKKEHRSTTNHPDAPQ</sequence>
<feature type="domain" description="Replication-associated protein ORF2/G2P" evidence="1">
    <location>
        <begin position="180"/>
        <end position="313"/>
    </location>
</feature>